<feature type="domain" description="Putative zinc-finger" evidence="1">
    <location>
        <begin position="4"/>
        <end position="38"/>
    </location>
</feature>
<name>A0A5C7WLL5_METME</name>
<proteinExistence type="predicted"/>
<evidence type="ECO:0000313" key="3">
    <source>
        <dbReference type="Proteomes" id="UP000321374"/>
    </source>
</evidence>
<dbReference type="InterPro" id="IPR027383">
    <property type="entry name" value="Znf_put"/>
</dbReference>
<protein>
    <submittedName>
        <fullName evidence="2">Zf-HC2 domain-containing protein</fullName>
    </submittedName>
</protein>
<dbReference type="AlphaFoldDB" id="A0A5C7WLL5"/>
<sequence length="82" mass="9771">MLNCKQTSLLVSQSLDRPLTWRERLAVRGHLLICVYCRRFTQQLKLIRRYMQGWQQQVTESSDIALSLAARERIAQQLDKFY</sequence>
<dbReference type="Proteomes" id="UP000321374">
    <property type="component" value="Unassembled WGS sequence"/>
</dbReference>
<accession>A0A5C7WLL5</accession>
<evidence type="ECO:0000313" key="2">
    <source>
        <dbReference type="EMBL" id="TXI37594.1"/>
    </source>
</evidence>
<reference evidence="2 3" key="1">
    <citation type="submission" date="2018-09" db="EMBL/GenBank/DDBJ databases">
        <title>Metagenome Assembled Genomes from an Advanced Water Purification Facility.</title>
        <authorList>
            <person name="Stamps B.W."/>
            <person name="Spear J.R."/>
        </authorList>
    </citation>
    <scope>NUCLEOTIDE SEQUENCE [LARGE SCALE GENOMIC DNA]</scope>
    <source>
        <strain evidence="2">Bin_42_2</strain>
    </source>
</reference>
<comment type="caution">
    <text evidence="2">The sequence shown here is derived from an EMBL/GenBank/DDBJ whole genome shotgun (WGS) entry which is preliminary data.</text>
</comment>
<dbReference type="Pfam" id="PF13490">
    <property type="entry name" value="zf-HC2"/>
    <property type="match status" value="1"/>
</dbReference>
<gene>
    <name evidence="2" type="ORF">E6Q51_02980</name>
</gene>
<dbReference type="EMBL" id="SSGG01000050">
    <property type="protein sequence ID" value="TXI37594.1"/>
    <property type="molecule type" value="Genomic_DNA"/>
</dbReference>
<evidence type="ECO:0000259" key="1">
    <source>
        <dbReference type="Pfam" id="PF13490"/>
    </source>
</evidence>
<organism evidence="2 3">
    <name type="scientific">Methylophilus methylotrophus</name>
    <name type="common">Bacterium W3A1</name>
    <dbReference type="NCBI Taxonomy" id="17"/>
    <lineage>
        <taxon>Bacteria</taxon>
        <taxon>Pseudomonadati</taxon>
        <taxon>Pseudomonadota</taxon>
        <taxon>Betaproteobacteria</taxon>
        <taxon>Nitrosomonadales</taxon>
        <taxon>Methylophilaceae</taxon>
        <taxon>Methylophilus</taxon>
    </lineage>
</organism>
<dbReference type="STRING" id="1122236.GCA_000378225_01178"/>